<name>A0A8D8LKD6_9HEMI</name>
<dbReference type="AlphaFoldDB" id="A0A8D8LKD6"/>
<dbReference type="Gene3D" id="3.40.50.1000">
    <property type="entry name" value="HAD superfamily/HAD-like"/>
    <property type="match status" value="1"/>
</dbReference>
<dbReference type="SFLD" id="SFLDS00003">
    <property type="entry name" value="Haloacid_Dehalogenase"/>
    <property type="match status" value="1"/>
</dbReference>
<reference evidence="1" key="1">
    <citation type="submission" date="2021-05" db="EMBL/GenBank/DDBJ databases">
        <authorList>
            <person name="Alioto T."/>
            <person name="Alioto T."/>
            <person name="Gomez Garrido J."/>
        </authorList>
    </citation>
    <scope>NUCLEOTIDE SEQUENCE</scope>
</reference>
<accession>A0A8D8LKD6</accession>
<dbReference type="EMBL" id="HBUF01021651">
    <property type="protein sequence ID" value="CAG6611400.1"/>
    <property type="molecule type" value="Transcribed_RNA"/>
</dbReference>
<evidence type="ECO:0000313" key="1">
    <source>
        <dbReference type="EMBL" id="CAG6611400.1"/>
    </source>
</evidence>
<dbReference type="Pfam" id="PF12689">
    <property type="entry name" value="Acid_PPase"/>
    <property type="match status" value="1"/>
</dbReference>
<dbReference type="SFLD" id="SFLDG01131">
    <property type="entry name" value="C1.5.2:_MDP_Like"/>
    <property type="match status" value="1"/>
</dbReference>
<dbReference type="GO" id="GO:0003993">
    <property type="term" value="F:acid phosphatase activity"/>
    <property type="evidence" value="ECO:0007669"/>
    <property type="project" value="TreeGrafter"/>
</dbReference>
<organism evidence="1">
    <name type="scientific">Cacopsylla melanoneura</name>
    <dbReference type="NCBI Taxonomy" id="428564"/>
    <lineage>
        <taxon>Eukaryota</taxon>
        <taxon>Metazoa</taxon>
        <taxon>Ecdysozoa</taxon>
        <taxon>Arthropoda</taxon>
        <taxon>Hexapoda</taxon>
        <taxon>Insecta</taxon>
        <taxon>Pterygota</taxon>
        <taxon>Neoptera</taxon>
        <taxon>Paraneoptera</taxon>
        <taxon>Hemiptera</taxon>
        <taxon>Sternorrhyncha</taxon>
        <taxon>Psylloidea</taxon>
        <taxon>Psyllidae</taxon>
        <taxon>Psyllinae</taxon>
        <taxon>Cacopsylla</taxon>
    </lineage>
</organism>
<dbReference type="PANTHER" id="PTHR17901:SF14">
    <property type="entry name" value="MAGNESIUM-DEPENDENT PHOSPHATASE 1"/>
    <property type="match status" value="1"/>
</dbReference>
<dbReference type="InterPro" id="IPR010033">
    <property type="entry name" value="HAD_SF_ppase_IIIC"/>
</dbReference>
<dbReference type="SFLD" id="SFLDG01129">
    <property type="entry name" value="C1.5:_HAD__Beta-PGM__Phosphata"/>
    <property type="match status" value="1"/>
</dbReference>
<dbReference type="InterPro" id="IPR010036">
    <property type="entry name" value="MDP_1_eu_arc"/>
</dbReference>
<dbReference type="PANTHER" id="PTHR17901">
    <property type="entry name" value="MAGNESIUM-DEPENDENT PHOSPHATASE 1 MDP1"/>
    <property type="match status" value="1"/>
</dbReference>
<dbReference type="NCBIfam" id="TIGR01685">
    <property type="entry name" value="MDP-1"/>
    <property type="match status" value="1"/>
</dbReference>
<dbReference type="SUPFAM" id="SSF56784">
    <property type="entry name" value="HAD-like"/>
    <property type="match status" value="1"/>
</dbReference>
<dbReference type="NCBIfam" id="TIGR01681">
    <property type="entry name" value="HAD-SF-IIIC"/>
    <property type="match status" value="1"/>
</dbReference>
<protein>
    <submittedName>
        <fullName evidence="1">Magnesium-dependent phosphatase 1</fullName>
    </submittedName>
</protein>
<dbReference type="CDD" id="cd07501">
    <property type="entry name" value="HAD_MDP-1_like"/>
    <property type="match status" value="1"/>
</dbReference>
<dbReference type="InterPro" id="IPR035679">
    <property type="entry name" value="MDP-1_euk"/>
</dbReference>
<dbReference type="InterPro" id="IPR023214">
    <property type="entry name" value="HAD_sf"/>
</dbReference>
<proteinExistence type="predicted"/>
<sequence>MEDGSISRFPKLIVFDLDYTLWPFWVDTHVDPPFTKKGSKIVDRRGATIKFYDHVPDILTYLKHHNCLIAAASRTSEIRGANQLVDLFGWAKYFDYREIFPSEKTAHFANLKKATGIDYKDMLFFDDEMRNSVDVSPLGVTCILVKGGMTKSVLSEGLKKWGSKNPA</sequence>
<dbReference type="InterPro" id="IPR036412">
    <property type="entry name" value="HAD-like_sf"/>
</dbReference>